<proteinExistence type="predicted"/>
<reference evidence="2 3" key="1">
    <citation type="journal article" date="2018" name="Nat. Genet.">
        <title>The Rosa genome provides new insights in the design of modern roses.</title>
        <authorList>
            <person name="Bendahmane M."/>
        </authorList>
    </citation>
    <scope>NUCLEOTIDE SEQUENCE [LARGE SCALE GENOMIC DNA]</scope>
    <source>
        <strain evidence="3">cv. Old Blush</strain>
    </source>
</reference>
<accession>A0A2P6PBG2</accession>
<keyword evidence="3" id="KW-1185">Reference proteome</keyword>
<sequence length="263" mass="28465">MTLPRPLFSKPISRTAPPPLLITTSKPNNTHLNGFSAFNPHALRFVVSMSASPGPGISSAPQHSSSPLIPSTIASDSGASQKSPSVLEAIEADLEKVIYGCRFMAFMAVLGSLIGSLLCYIKGCTYVVQSFMEYFAHRSKVILLLIDAIDVYLLGTVMLVFGMGLYELFISNLDKVNSLSEDEACTSSLFGMFIMKARPKWLDITTVNELKTKIGHVIVMLLLIGLLEKSMLAVIQSPLDLLCFSASVLLSSGCLLLLSKLKD</sequence>
<dbReference type="PANTHER" id="PTHR31721">
    <property type="entry name" value="OS06G0710300 PROTEIN"/>
    <property type="match status" value="1"/>
</dbReference>
<evidence type="ECO:0000313" key="2">
    <source>
        <dbReference type="EMBL" id="PRQ19258.1"/>
    </source>
</evidence>
<dbReference type="Proteomes" id="UP000238479">
    <property type="component" value="Chromosome 7"/>
</dbReference>
<keyword evidence="1" id="KW-1133">Transmembrane helix</keyword>
<dbReference type="PANTHER" id="PTHR31721:SF4">
    <property type="entry name" value="OS06G0710300 PROTEIN"/>
    <property type="match status" value="1"/>
</dbReference>
<organism evidence="2 3">
    <name type="scientific">Rosa chinensis</name>
    <name type="common">China rose</name>
    <dbReference type="NCBI Taxonomy" id="74649"/>
    <lineage>
        <taxon>Eukaryota</taxon>
        <taxon>Viridiplantae</taxon>
        <taxon>Streptophyta</taxon>
        <taxon>Embryophyta</taxon>
        <taxon>Tracheophyta</taxon>
        <taxon>Spermatophyta</taxon>
        <taxon>Magnoliopsida</taxon>
        <taxon>eudicotyledons</taxon>
        <taxon>Gunneridae</taxon>
        <taxon>Pentapetalae</taxon>
        <taxon>rosids</taxon>
        <taxon>fabids</taxon>
        <taxon>Rosales</taxon>
        <taxon>Rosaceae</taxon>
        <taxon>Rosoideae</taxon>
        <taxon>Rosoideae incertae sedis</taxon>
        <taxon>Rosa</taxon>
    </lineage>
</organism>
<protein>
    <submittedName>
        <fullName evidence="2">Uncharacterized protein</fullName>
    </submittedName>
</protein>
<dbReference type="Gramene" id="PRQ19258">
    <property type="protein sequence ID" value="PRQ19258"/>
    <property type="gene ID" value="RchiOBHm_Chr7g0215231"/>
</dbReference>
<dbReference type="OrthoDB" id="2020089at2759"/>
<dbReference type="EMBL" id="PDCK01000045">
    <property type="protein sequence ID" value="PRQ19258.1"/>
    <property type="molecule type" value="Genomic_DNA"/>
</dbReference>
<gene>
    <name evidence="2" type="ORF">RchiOBHm_Chr7g0215231</name>
</gene>
<dbReference type="AlphaFoldDB" id="A0A2P6PBG2"/>
<evidence type="ECO:0000256" key="1">
    <source>
        <dbReference type="SAM" id="Phobius"/>
    </source>
</evidence>
<name>A0A2P6PBG2_ROSCH</name>
<keyword evidence="1" id="KW-0812">Transmembrane</keyword>
<dbReference type="InterPro" id="IPR005134">
    <property type="entry name" value="UPF0114"/>
</dbReference>
<feature type="transmembrane region" description="Helical" evidence="1">
    <location>
        <begin position="141"/>
        <end position="166"/>
    </location>
</feature>
<feature type="transmembrane region" description="Helical" evidence="1">
    <location>
        <begin position="103"/>
        <end position="121"/>
    </location>
</feature>
<evidence type="ECO:0000313" key="3">
    <source>
        <dbReference type="Proteomes" id="UP000238479"/>
    </source>
</evidence>
<dbReference type="STRING" id="74649.A0A2P6PBG2"/>
<comment type="caution">
    <text evidence="2">The sequence shown here is derived from an EMBL/GenBank/DDBJ whole genome shotgun (WGS) entry which is preliminary data.</text>
</comment>
<dbReference type="OMA" id="LMMLIIK"/>
<keyword evidence="1" id="KW-0472">Membrane</keyword>
<dbReference type="Pfam" id="PF03350">
    <property type="entry name" value="UPF0114"/>
    <property type="match status" value="1"/>
</dbReference>